<organism evidence="6 7">
    <name type="scientific">Myxozyma melibiosi</name>
    <dbReference type="NCBI Taxonomy" id="54550"/>
    <lineage>
        <taxon>Eukaryota</taxon>
        <taxon>Fungi</taxon>
        <taxon>Dikarya</taxon>
        <taxon>Ascomycota</taxon>
        <taxon>Saccharomycotina</taxon>
        <taxon>Lipomycetes</taxon>
        <taxon>Lipomycetales</taxon>
        <taxon>Lipomycetaceae</taxon>
        <taxon>Myxozyma</taxon>
    </lineage>
</organism>
<keyword evidence="4" id="KW-0009">Actin-binding</keyword>
<name>A0ABR1F0P8_9ASCO</name>
<comment type="subcellular location">
    <subcellularLocation>
        <location evidence="1">Cytoplasm</location>
        <location evidence="1">Cytoskeleton</location>
    </subcellularLocation>
</comment>
<sequence>MPAYHSTFLAEADTRLVGNFAVLPLRTKFRGPAYPTAEDYDIIDEVLDLFRANSFFRNFEIKGPADRTLIYGILFITDCLSAISANKNVVVDRSEANRILNTLALEHFSIPGDAGFPLNSLYAPPRDRTEAEMLRGYLAQFRQELAVRLIDRVYGSSDKPSKRKALFLKISRLLTRYLIVLAGIHPSPFHEQVALVDNPFCPEGESQKEKVIERAPADFDLLKESE</sequence>
<evidence type="ECO:0000256" key="4">
    <source>
        <dbReference type="ARBA" id="ARBA00023203"/>
    </source>
</evidence>
<reference evidence="6 7" key="1">
    <citation type="submission" date="2024-03" db="EMBL/GenBank/DDBJ databases">
        <title>Genome-scale model development and genomic sequencing of the oleaginous clade Lipomyces.</title>
        <authorList>
            <consortium name="Lawrence Berkeley National Laboratory"/>
            <person name="Czajka J.J."/>
            <person name="Han Y."/>
            <person name="Kim J."/>
            <person name="Mondo S.J."/>
            <person name="Hofstad B.A."/>
            <person name="Robles A."/>
            <person name="Haridas S."/>
            <person name="Riley R."/>
            <person name="LaButti K."/>
            <person name="Pangilinan J."/>
            <person name="Andreopoulos W."/>
            <person name="Lipzen A."/>
            <person name="Yan J."/>
            <person name="Wang M."/>
            <person name="Ng V."/>
            <person name="Grigoriev I.V."/>
            <person name="Spatafora J.W."/>
            <person name="Magnuson J.K."/>
            <person name="Baker S.E."/>
            <person name="Pomraning K.R."/>
        </authorList>
    </citation>
    <scope>NUCLEOTIDE SEQUENCE [LARGE SCALE GENOMIC DNA]</scope>
    <source>
        <strain evidence="6 7">Phaff 52-87</strain>
    </source>
</reference>
<evidence type="ECO:0000256" key="2">
    <source>
        <dbReference type="ARBA" id="ARBA00010856"/>
    </source>
</evidence>
<keyword evidence="7" id="KW-1185">Reference proteome</keyword>
<dbReference type="InterPro" id="IPR007204">
    <property type="entry name" value="ARPC3"/>
</dbReference>
<dbReference type="PANTHER" id="PTHR12391">
    <property type="entry name" value="ARP2/3 COMPLEX 21 KD SUBUNIT"/>
    <property type="match status" value="1"/>
</dbReference>
<keyword evidence="5" id="KW-0206">Cytoskeleton</keyword>
<evidence type="ECO:0000256" key="3">
    <source>
        <dbReference type="ARBA" id="ARBA00022490"/>
    </source>
</evidence>
<comment type="caution">
    <text evidence="6">The sequence shown here is derived from an EMBL/GenBank/DDBJ whole genome shotgun (WGS) entry which is preliminary data.</text>
</comment>
<dbReference type="Proteomes" id="UP001498771">
    <property type="component" value="Unassembled WGS sequence"/>
</dbReference>
<dbReference type="Gene3D" id="1.10.1760.10">
    <property type="entry name" value="Actin-related protein 2/3 complex subunit 3"/>
    <property type="match status" value="1"/>
</dbReference>
<dbReference type="RefSeq" id="XP_064766434.1">
    <property type="nucleotide sequence ID" value="XM_064914987.1"/>
</dbReference>
<protein>
    <submittedName>
        <fullName evidence="6">ARP2/3 complex ARPC3 subunit-domain-containing protein</fullName>
    </submittedName>
</protein>
<dbReference type="Pfam" id="PF04062">
    <property type="entry name" value="P21-Arc"/>
    <property type="match status" value="1"/>
</dbReference>
<evidence type="ECO:0000313" key="6">
    <source>
        <dbReference type="EMBL" id="KAK7203401.1"/>
    </source>
</evidence>
<dbReference type="GeneID" id="90040499"/>
<evidence type="ECO:0000313" key="7">
    <source>
        <dbReference type="Proteomes" id="UP001498771"/>
    </source>
</evidence>
<gene>
    <name evidence="6" type="ORF">BZA70DRAFT_312483</name>
</gene>
<dbReference type="InterPro" id="IPR036753">
    <property type="entry name" value="ARPC3_sf"/>
</dbReference>
<evidence type="ECO:0000256" key="1">
    <source>
        <dbReference type="ARBA" id="ARBA00004245"/>
    </source>
</evidence>
<proteinExistence type="inferred from homology"/>
<dbReference type="EMBL" id="JBBJBU010000012">
    <property type="protein sequence ID" value="KAK7203401.1"/>
    <property type="molecule type" value="Genomic_DNA"/>
</dbReference>
<evidence type="ECO:0000256" key="5">
    <source>
        <dbReference type="ARBA" id="ARBA00023212"/>
    </source>
</evidence>
<keyword evidence="3" id="KW-0963">Cytoplasm</keyword>
<dbReference type="SUPFAM" id="SSF69060">
    <property type="entry name" value="Arp2/3 complex 21 kDa subunit ARPC3"/>
    <property type="match status" value="1"/>
</dbReference>
<accession>A0ABR1F0P8</accession>
<comment type="similarity">
    <text evidence="2">Belongs to the ARPC3 family.</text>
</comment>